<keyword evidence="2" id="KW-0812">Transmembrane</keyword>
<evidence type="ECO:0000256" key="1">
    <source>
        <dbReference type="SAM" id="MobiDB-lite"/>
    </source>
</evidence>
<feature type="transmembrane region" description="Helical" evidence="2">
    <location>
        <begin position="69"/>
        <end position="89"/>
    </location>
</feature>
<name>M5BP23_THACB</name>
<keyword evidence="2" id="KW-0472">Membrane</keyword>
<feature type="transmembrane region" description="Helical" evidence="2">
    <location>
        <begin position="599"/>
        <end position="619"/>
    </location>
</feature>
<dbReference type="EMBL" id="CAOJ01004836">
    <property type="protein sequence ID" value="CCO29458.1"/>
    <property type="molecule type" value="Genomic_DNA"/>
</dbReference>
<gene>
    <name evidence="3" type="ORF">BN14_03471</name>
</gene>
<proteinExistence type="predicted"/>
<evidence type="ECO:0000313" key="3">
    <source>
        <dbReference type="EMBL" id="CCO29458.1"/>
    </source>
</evidence>
<accession>M5BP23</accession>
<evidence type="ECO:0008006" key="5">
    <source>
        <dbReference type="Google" id="ProtNLM"/>
    </source>
</evidence>
<feature type="compositionally biased region" description="Low complexity" evidence="1">
    <location>
        <begin position="551"/>
        <end position="564"/>
    </location>
</feature>
<dbReference type="AlphaFoldDB" id="M5BP23"/>
<reference evidence="3 4" key="1">
    <citation type="journal article" date="2013" name="J. Biotechnol.">
        <title>Establishment and interpretation of the genome sequence of the phytopathogenic fungus Rhizoctonia solani AG1-IB isolate 7/3/14.</title>
        <authorList>
            <person name="Wibberg D.W."/>
            <person name="Jelonek L.J."/>
            <person name="Rupp O.R."/>
            <person name="Hennig M.H."/>
            <person name="Eikmeyer F.E."/>
            <person name="Goesmann A.G."/>
            <person name="Hartmann A.H."/>
            <person name="Borriss R.B."/>
            <person name="Grosch R.G."/>
            <person name="Puehler A.P."/>
            <person name="Schlueter A.S."/>
        </authorList>
    </citation>
    <scope>NUCLEOTIDE SEQUENCE [LARGE SCALE GENOMIC DNA]</scope>
    <source>
        <strain evidence="4">AG1-IB / isolate 7/3/14</strain>
    </source>
</reference>
<protein>
    <recommendedName>
        <fullName evidence="5">Mannoprotein</fullName>
    </recommendedName>
</protein>
<organism evidence="3 4">
    <name type="scientific">Thanatephorus cucumeris (strain AG1-IB / isolate 7/3/14)</name>
    <name type="common">Lettuce bottom rot fungus</name>
    <name type="synonym">Rhizoctonia solani</name>
    <dbReference type="NCBI Taxonomy" id="1108050"/>
    <lineage>
        <taxon>Eukaryota</taxon>
        <taxon>Fungi</taxon>
        <taxon>Dikarya</taxon>
        <taxon>Basidiomycota</taxon>
        <taxon>Agaricomycotina</taxon>
        <taxon>Agaricomycetes</taxon>
        <taxon>Cantharellales</taxon>
        <taxon>Ceratobasidiaceae</taxon>
        <taxon>Rhizoctonia</taxon>
        <taxon>Rhizoctonia solani AG-1</taxon>
    </lineage>
</organism>
<evidence type="ECO:0000313" key="4">
    <source>
        <dbReference type="Proteomes" id="UP000012065"/>
    </source>
</evidence>
<evidence type="ECO:0000256" key="2">
    <source>
        <dbReference type="SAM" id="Phobius"/>
    </source>
</evidence>
<dbReference type="HOGENOM" id="CLU_440876_0_0_1"/>
<comment type="caution">
    <text evidence="3">The sequence shown here is derived from an EMBL/GenBank/DDBJ whole genome shotgun (WGS) entry which is preliminary data.</text>
</comment>
<keyword evidence="2" id="KW-1133">Transmembrane helix</keyword>
<dbReference type="Proteomes" id="UP000012065">
    <property type="component" value="Unassembled WGS sequence"/>
</dbReference>
<sequence length="620" mass="66277">MSIRMYMPADHRAQRTADGSITLIVSKTHEMPPLPYELSGLVAHDIWDQRTQTIKMLCARFSKPLFERIWFITAMIATLALPLPLYRLVFDATFDQNRANETFYPARAAGFGVFMSVIIFFWAPLAFWKWFGTARMRAQLRQWDAQDRSNANGRFVPEWKVEMPGIFSINGRATITTPPSVAPSSFQPGAYLPPYINAPAYAPPYPNQNQGPMPGTLAYNGGAPVYGYSGPDRDEKSGFQDSLPLQMASRSLAVAIAACAAGALAQNIPLYQKRFEWNNLPYKVDTDTGERGTQYGYNLCNSTTENQHSLCQTATVNSLDDFCLWGPPEPNSVVGNTEGEAVAWCTKPGRGTRLIPQGALTGVQFMKTPDYVQVVGFIDQANINMQADDYGGEMDPHGADQRGNPLGGLLFSNAFGADKNQFTQVVEWHNFMGGGVFCMKACDPAGPNAAHYCEHVFDRIGCQYNAPAAYVKGVFESCEGESQDFPGIYTDANGAVQTYTQPPESLGAISTIPYTPRMPKSSNCVAATSSAIYTGLPTGTVAAAAPTATGASSSGASSGAATGTNKPSAGAATTRAGSQSSSTAAPTANAAASTRVFDFAGVAVAGAMTFAGALMGVALL</sequence>
<feature type="transmembrane region" description="Helical" evidence="2">
    <location>
        <begin position="109"/>
        <end position="131"/>
    </location>
</feature>
<feature type="region of interest" description="Disordered" evidence="1">
    <location>
        <begin position="551"/>
        <end position="584"/>
    </location>
</feature>